<dbReference type="AlphaFoldDB" id="A0A8S4FKK6"/>
<dbReference type="Proteomes" id="UP000653454">
    <property type="component" value="Unassembled WGS sequence"/>
</dbReference>
<organism evidence="2 3">
    <name type="scientific">Plutella xylostella</name>
    <name type="common">Diamondback moth</name>
    <name type="synonym">Plutella maculipennis</name>
    <dbReference type="NCBI Taxonomy" id="51655"/>
    <lineage>
        <taxon>Eukaryota</taxon>
        <taxon>Metazoa</taxon>
        <taxon>Ecdysozoa</taxon>
        <taxon>Arthropoda</taxon>
        <taxon>Hexapoda</taxon>
        <taxon>Insecta</taxon>
        <taxon>Pterygota</taxon>
        <taxon>Neoptera</taxon>
        <taxon>Endopterygota</taxon>
        <taxon>Lepidoptera</taxon>
        <taxon>Glossata</taxon>
        <taxon>Ditrysia</taxon>
        <taxon>Yponomeutoidea</taxon>
        <taxon>Plutellidae</taxon>
        <taxon>Plutella</taxon>
    </lineage>
</organism>
<accession>A0A8S4FKK6</accession>
<evidence type="ECO:0000256" key="1">
    <source>
        <dbReference type="SAM" id="MobiDB-lite"/>
    </source>
</evidence>
<protein>
    <submittedName>
        <fullName evidence="2">(diamondback moth) hypothetical protein</fullName>
    </submittedName>
</protein>
<comment type="caution">
    <text evidence="2">The sequence shown here is derived from an EMBL/GenBank/DDBJ whole genome shotgun (WGS) entry which is preliminary data.</text>
</comment>
<proteinExistence type="predicted"/>
<evidence type="ECO:0000313" key="3">
    <source>
        <dbReference type="Proteomes" id="UP000653454"/>
    </source>
</evidence>
<reference evidence="2" key="1">
    <citation type="submission" date="2020-11" db="EMBL/GenBank/DDBJ databases">
        <authorList>
            <person name="Whiteford S."/>
        </authorList>
    </citation>
    <scope>NUCLEOTIDE SEQUENCE</scope>
</reference>
<keyword evidence="3" id="KW-1185">Reference proteome</keyword>
<gene>
    <name evidence="2" type="ORF">PLXY2_LOCUS9263</name>
</gene>
<feature type="region of interest" description="Disordered" evidence="1">
    <location>
        <begin position="224"/>
        <end position="247"/>
    </location>
</feature>
<name>A0A8S4FKK6_PLUXY</name>
<sequence length="419" mass="48146">MNSILFEESSRDYLALHTAENLKKLYTNTVNTTALVKELLEVNLSLTAYIEESKARLEELRLNLGHAAKSSQEVVEIFTEKSMPIKYNLKKRNMATLTSLKSFVEDNNNTSKSISRLQARTFVSWYKRMIDYERQNFALYLSDEVVLEWFGKTIRKRKKVASFLKYDMQSSKHDLTTVESIERISVREDHNPRKLEFDVDEKLASPLHSPEIIKTRYYDRIPPIKNRKRPGLRSSGNSPEWDKDCKPVDADIGATNRKKAKRNYDSINHKLEIDERASDKSSTILDTSELTSKGDGALVRKAQRVCMLITPPNCEQGQGDCLPSTSSDSEMSHAALNAQLPKKAVECNGYISFTRTRNSRSTDAMKWERKCKVQISYSEDPLNVGEYIIWAIHYTDESKCRRNLLAAFEEVANEDMKKI</sequence>
<dbReference type="EMBL" id="CAJHNJ030000036">
    <property type="protein sequence ID" value="CAG9128866.1"/>
    <property type="molecule type" value="Genomic_DNA"/>
</dbReference>
<evidence type="ECO:0000313" key="2">
    <source>
        <dbReference type="EMBL" id="CAG9128866.1"/>
    </source>
</evidence>